<feature type="chain" id="PRO_5025409806" evidence="1">
    <location>
        <begin position="19"/>
        <end position="618"/>
    </location>
</feature>
<protein>
    <submittedName>
        <fullName evidence="2">Uncharacterized protein</fullName>
    </submittedName>
</protein>
<reference evidence="2 3" key="1">
    <citation type="submission" date="2019-04" db="EMBL/GenBank/DDBJ databases">
        <authorList>
            <person name="Van Vliet M D."/>
        </authorList>
    </citation>
    <scope>NUCLEOTIDE SEQUENCE [LARGE SCALE GENOMIC DNA]</scope>
    <source>
        <strain evidence="2 3">F1</strain>
    </source>
</reference>
<proteinExistence type="predicted"/>
<sequence length="618" mass="64513">MKKWIIYTFILVVSAAQAQFTWDGGGDGASFGDTDNWNPSASYGITDDFLIDTAVSVTTGTNSFDIGQFDLENGAELTIAAGGSIKINDNIATSMSDGTLNVDGTFDTNGKRWDLGSGSNVFNVTGNFFSRGNHFATAGDTTVNHSSSNTIWKFSAAGSPGANRIFKYTINEGALNIYSELKLQSTAGGSAAIYLSGGDLKIGFNGPSIGDVYNYSGLNFTGGDDGIIFTDTNSTLIVQGNKTTTVNTWIADGALSTQVGALDVNYNGTNTIVTTFEALSGSYTWDGGGDAQSFGDADNWDPAGAAFLIDDDYAITSGVSVATGSNAFFIGQIDMDNGASLAVSEGGFLSIDKNAETVIKGGSTLTIDGEWNSGTLKWDIFGQGANVLNINGKFASKGNFFANTLTVNHTSDDAVLKIASAGGGNPAFPQQFVYNLNEGSLDIHHSVTLLSVTNAAAAIYLNGGDLTMGYSGGLGYNYGALTFHDGDDGIIFTDTASTLYVNGSNATLVATWIADGALSSTVGDMLVSYDTVEDETVVEIYTAPTEIGDVDFGILPGGDYVLCWGASNGASYAVESTPDLVNGSWTPVYSNVVGMGVTMCVTNSTDELQEFFRVILED</sequence>
<dbReference type="Proteomes" id="UP000366872">
    <property type="component" value="Unassembled WGS sequence"/>
</dbReference>
<dbReference type="RefSeq" id="WP_136078858.1">
    <property type="nucleotide sequence ID" value="NZ_CAAHFG010000001.1"/>
</dbReference>
<keyword evidence="1" id="KW-0732">Signal</keyword>
<keyword evidence="3" id="KW-1185">Reference proteome</keyword>
<evidence type="ECO:0000313" key="3">
    <source>
        <dbReference type="Proteomes" id="UP000366872"/>
    </source>
</evidence>
<organism evidence="2 3">
    <name type="scientific">Pontiella desulfatans</name>
    <dbReference type="NCBI Taxonomy" id="2750659"/>
    <lineage>
        <taxon>Bacteria</taxon>
        <taxon>Pseudomonadati</taxon>
        <taxon>Kiritimatiellota</taxon>
        <taxon>Kiritimatiellia</taxon>
        <taxon>Kiritimatiellales</taxon>
        <taxon>Pontiellaceae</taxon>
        <taxon>Pontiella</taxon>
    </lineage>
</organism>
<dbReference type="AlphaFoldDB" id="A0A6C2U025"/>
<dbReference type="EMBL" id="CAAHFG010000001">
    <property type="protein sequence ID" value="VGO13272.1"/>
    <property type="molecule type" value="Genomic_DNA"/>
</dbReference>
<gene>
    <name evidence="2" type="ORF">PDESU_01828</name>
</gene>
<evidence type="ECO:0000256" key="1">
    <source>
        <dbReference type="SAM" id="SignalP"/>
    </source>
</evidence>
<evidence type="ECO:0000313" key="2">
    <source>
        <dbReference type="EMBL" id="VGO13272.1"/>
    </source>
</evidence>
<accession>A0A6C2U025</accession>
<feature type="signal peptide" evidence="1">
    <location>
        <begin position="1"/>
        <end position="18"/>
    </location>
</feature>
<name>A0A6C2U025_PONDE</name>